<protein>
    <recommendedName>
        <fullName evidence="4">IclR-like helix-turn-helix domain-containing protein</fullName>
    </recommendedName>
</protein>
<dbReference type="EMBL" id="SNZH01000008">
    <property type="protein sequence ID" value="TDR42578.1"/>
    <property type="molecule type" value="Genomic_DNA"/>
</dbReference>
<dbReference type="InterPro" id="IPR050707">
    <property type="entry name" value="HTH_MetabolicPath_Reg"/>
</dbReference>
<name>A0A4R6YVG7_9GAMM</name>
<accession>A0A4R6YVG7</accession>
<evidence type="ECO:0000313" key="2">
    <source>
        <dbReference type="EMBL" id="TDR42578.1"/>
    </source>
</evidence>
<evidence type="ECO:0008006" key="4">
    <source>
        <dbReference type="Google" id="ProtNLM"/>
    </source>
</evidence>
<evidence type="ECO:0000256" key="1">
    <source>
        <dbReference type="SAM" id="Coils"/>
    </source>
</evidence>
<dbReference type="PANTHER" id="PTHR30136:SF35">
    <property type="entry name" value="HTH-TYPE TRANSCRIPTIONAL REGULATOR RV1719"/>
    <property type="match status" value="1"/>
</dbReference>
<keyword evidence="3" id="KW-1185">Reference proteome</keyword>
<keyword evidence="1" id="KW-0175">Coiled coil</keyword>
<proteinExistence type="predicted"/>
<dbReference type="Proteomes" id="UP000295293">
    <property type="component" value="Unassembled WGS sequence"/>
</dbReference>
<dbReference type="GO" id="GO:0003677">
    <property type="term" value="F:DNA binding"/>
    <property type="evidence" value="ECO:0007669"/>
    <property type="project" value="TreeGrafter"/>
</dbReference>
<dbReference type="RefSeq" id="WP_133819398.1">
    <property type="nucleotide sequence ID" value="NZ_SNZH01000008.1"/>
</dbReference>
<dbReference type="SUPFAM" id="SSF46785">
    <property type="entry name" value="Winged helix' DNA-binding domain"/>
    <property type="match status" value="1"/>
</dbReference>
<dbReference type="InterPro" id="IPR036388">
    <property type="entry name" value="WH-like_DNA-bd_sf"/>
</dbReference>
<sequence length="103" mass="11773">MSSEKYINAAQQRALRTLLILADHDLDGLTPGEIARLLATLPSNTTRDLANLRLAGLAEMLANGRWRITPRVAELAQTLQQNLDKARRRLEEIQRRYSRDHKE</sequence>
<dbReference type="OrthoDB" id="7064486at2"/>
<dbReference type="InterPro" id="IPR036390">
    <property type="entry name" value="WH_DNA-bd_sf"/>
</dbReference>
<feature type="coiled-coil region" evidence="1">
    <location>
        <begin position="76"/>
        <end position="103"/>
    </location>
</feature>
<dbReference type="PANTHER" id="PTHR30136">
    <property type="entry name" value="HELIX-TURN-HELIX TRANSCRIPTIONAL REGULATOR, ICLR FAMILY"/>
    <property type="match status" value="1"/>
</dbReference>
<comment type="caution">
    <text evidence="2">The sequence shown here is derived from an EMBL/GenBank/DDBJ whole genome shotgun (WGS) entry which is preliminary data.</text>
</comment>
<organism evidence="2 3">
    <name type="scientific">Tahibacter aquaticus</name>
    <dbReference type="NCBI Taxonomy" id="520092"/>
    <lineage>
        <taxon>Bacteria</taxon>
        <taxon>Pseudomonadati</taxon>
        <taxon>Pseudomonadota</taxon>
        <taxon>Gammaproteobacteria</taxon>
        <taxon>Lysobacterales</taxon>
        <taxon>Rhodanobacteraceae</taxon>
        <taxon>Tahibacter</taxon>
    </lineage>
</organism>
<dbReference type="AlphaFoldDB" id="A0A4R6YVG7"/>
<dbReference type="GO" id="GO:0003700">
    <property type="term" value="F:DNA-binding transcription factor activity"/>
    <property type="evidence" value="ECO:0007669"/>
    <property type="project" value="TreeGrafter"/>
</dbReference>
<dbReference type="Gene3D" id="1.10.10.10">
    <property type="entry name" value="Winged helix-like DNA-binding domain superfamily/Winged helix DNA-binding domain"/>
    <property type="match status" value="1"/>
</dbReference>
<dbReference type="GO" id="GO:0045892">
    <property type="term" value="P:negative regulation of DNA-templated transcription"/>
    <property type="evidence" value="ECO:0007669"/>
    <property type="project" value="TreeGrafter"/>
</dbReference>
<reference evidence="2 3" key="1">
    <citation type="submission" date="2019-03" db="EMBL/GenBank/DDBJ databases">
        <title>Genomic Encyclopedia of Type Strains, Phase IV (KMG-IV): sequencing the most valuable type-strain genomes for metagenomic binning, comparative biology and taxonomic classification.</title>
        <authorList>
            <person name="Goeker M."/>
        </authorList>
    </citation>
    <scope>NUCLEOTIDE SEQUENCE [LARGE SCALE GENOMIC DNA]</scope>
    <source>
        <strain evidence="2 3">DSM 21667</strain>
    </source>
</reference>
<evidence type="ECO:0000313" key="3">
    <source>
        <dbReference type="Proteomes" id="UP000295293"/>
    </source>
</evidence>
<gene>
    <name evidence="2" type="ORF">DFR29_108165</name>
</gene>